<accession>A0A1I2BYC1</accession>
<feature type="transmembrane region" description="Helical" evidence="1">
    <location>
        <begin position="143"/>
        <end position="165"/>
    </location>
</feature>
<keyword evidence="4" id="KW-1185">Reference proteome</keyword>
<evidence type="ECO:0000256" key="2">
    <source>
        <dbReference type="SAM" id="SignalP"/>
    </source>
</evidence>
<keyword evidence="1" id="KW-1133">Transmembrane helix</keyword>
<evidence type="ECO:0000313" key="4">
    <source>
        <dbReference type="Proteomes" id="UP000325289"/>
    </source>
</evidence>
<feature type="chain" id="PRO_5009302128" evidence="2">
    <location>
        <begin position="20"/>
        <end position="271"/>
    </location>
</feature>
<dbReference type="EMBL" id="FOMS01000012">
    <property type="protein sequence ID" value="SFE61129.1"/>
    <property type="molecule type" value="Genomic_DNA"/>
</dbReference>
<proteinExistence type="predicted"/>
<feature type="transmembrane region" description="Helical" evidence="1">
    <location>
        <begin position="111"/>
        <end position="131"/>
    </location>
</feature>
<protein>
    <submittedName>
        <fullName evidence="3">Uncharacterized protein</fullName>
    </submittedName>
</protein>
<dbReference type="OrthoDB" id="7841833at2"/>
<evidence type="ECO:0000256" key="1">
    <source>
        <dbReference type="SAM" id="Phobius"/>
    </source>
</evidence>
<evidence type="ECO:0000313" key="3">
    <source>
        <dbReference type="EMBL" id="SFE61129.1"/>
    </source>
</evidence>
<dbReference type="Proteomes" id="UP000325289">
    <property type="component" value="Unassembled WGS sequence"/>
</dbReference>
<dbReference type="AlphaFoldDB" id="A0A1I2BYC1"/>
<gene>
    <name evidence="3" type="ORF">SAMN04515678_11240</name>
</gene>
<keyword evidence="1" id="KW-0812">Transmembrane</keyword>
<name>A0A1I2BYC1_9RHOB</name>
<organism evidence="3 4">
    <name type="scientific">Roseivivax sediminis</name>
    <dbReference type="NCBI Taxonomy" id="936889"/>
    <lineage>
        <taxon>Bacteria</taxon>
        <taxon>Pseudomonadati</taxon>
        <taxon>Pseudomonadota</taxon>
        <taxon>Alphaproteobacteria</taxon>
        <taxon>Rhodobacterales</taxon>
        <taxon>Roseobacteraceae</taxon>
        <taxon>Roseivivax</taxon>
    </lineage>
</organism>
<feature type="signal peptide" evidence="2">
    <location>
        <begin position="1"/>
        <end position="19"/>
    </location>
</feature>
<feature type="transmembrane region" description="Helical" evidence="1">
    <location>
        <begin position="243"/>
        <end position="266"/>
    </location>
</feature>
<keyword evidence="1" id="KW-0472">Membrane</keyword>
<sequence>MRRLRRILLAAVLGLAALAALMVQNPAVDGAERAASRIAVAAGAVYVSLRAINATLSVAQEIELGGSAVVSASAQPIKVLEPIDDTVERVASTVFAVSVVAATLSVAAEPLSVLGAAILLGALLPWLLIGPRRGRASHVCDRALVGGTALAFVLPALFWAGAGIADVLTEPRMVAARAELSDIADRARGISEERALPETGDSSFFDSLTNGVADILETIGVYRDSVAYFLEEADTILSTSLTIIGLLLLEALILPLAVVAAALWILRRRAP</sequence>
<keyword evidence="2" id="KW-0732">Signal</keyword>
<reference evidence="3 4" key="1">
    <citation type="submission" date="2016-10" db="EMBL/GenBank/DDBJ databases">
        <authorList>
            <person name="Varghese N."/>
            <person name="Submissions S."/>
        </authorList>
    </citation>
    <scope>NUCLEOTIDE SEQUENCE [LARGE SCALE GENOMIC DNA]</scope>
    <source>
        <strain evidence="4">YIM D21,KCTC 23444,ACCC 10710</strain>
    </source>
</reference>
<dbReference type="RefSeq" id="WP_149757340.1">
    <property type="nucleotide sequence ID" value="NZ_FOMS01000012.1"/>
</dbReference>